<keyword evidence="1" id="KW-0413">Isomerase</keyword>
<dbReference type="InterPro" id="IPR051331">
    <property type="entry name" value="Chorismate_mutase-related"/>
</dbReference>
<feature type="domain" description="Chorismate mutase" evidence="2">
    <location>
        <begin position="1"/>
        <end position="87"/>
    </location>
</feature>
<dbReference type="Gene3D" id="1.20.59.10">
    <property type="entry name" value="Chorismate mutase"/>
    <property type="match status" value="1"/>
</dbReference>
<dbReference type="SUPFAM" id="SSF48600">
    <property type="entry name" value="Chorismate mutase II"/>
    <property type="match status" value="1"/>
</dbReference>
<evidence type="ECO:0000256" key="1">
    <source>
        <dbReference type="ARBA" id="ARBA00023235"/>
    </source>
</evidence>
<dbReference type="EMBL" id="BAABHQ010000004">
    <property type="protein sequence ID" value="GAA4872295.1"/>
    <property type="molecule type" value="Genomic_DNA"/>
</dbReference>
<gene>
    <name evidence="3" type="ORF">GCM10023203_22480</name>
</gene>
<organism evidence="3 4">
    <name type="scientific">Actinomycetospora straminea</name>
    <dbReference type="NCBI Taxonomy" id="663607"/>
    <lineage>
        <taxon>Bacteria</taxon>
        <taxon>Bacillati</taxon>
        <taxon>Actinomycetota</taxon>
        <taxon>Actinomycetes</taxon>
        <taxon>Pseudonocardiales</taxon>
        <taxon>Pseudonocardiaceae</taxon>
        <taxon>Actinomycetospora</taxon>
    </lineage>
</organism>
<dbReference type="InterPro" id="IPR036263">
    <property type="entry name" value="Chorismate_II_sf"/>
</dbReference>
<sequence>MSLDEVRAAIDRIDDQIVVLLAQRQEQVRAAAAFKSDDAAVRAPARRAAVIARLRQRAEEEGVHPDVVAATYTAMIDAFIALELGVLHAHEHPG</sequence>
<dbReference type="SMART" id="SM00830">
    <property type="entry name" value="CM_2"/>
    <property type="match status" value="1"/>
</dbReference>
<dbReference type="InterPro" id="IPR036979">
    <property type="entry name" value="CM_dom_sf"/>
</dbReference>
<proteinExistence type="predicted"/>
<evidence type="ECO:0000313" key="3">
    <source>
        <dbReference type="EMBL" id="GAA4872295.1"/>
    </source>
</evidence>
<dbReference type="RefSeq" id="WP_274230534.1">
    <property type="nucleotide sequence ID" value="NZ_BAABHQ010000004.1"/>
</dbReference>
<dbReference type="Pfam" id="PF01817">
    <property type="entry name" value="CM_2"/>
    <property type="match status" value="1"/>
</dbReference>
<name>A0ABP9EAJ3_9PSEU</name>
<keyword evidence="4" id="KW-1185">Reference proteome</keyword>
<dbReference type="Proteomes" id="UP001500457">
    <property type="component" value="Unassembled WGS sequence"/>
</dbReference>
<evidence type="ECO:0000313" key="4">
    <source>
        <dbReference type="Proteomes" id="UP001500457"/>
    </source>
</evidence>
<dbReference type="PROSITE" id="PS51168">
    <property type="entry name" value="CHORISMATE_MUT_2"/>
    <property type="match status" value="1"/>
</dbReference>
<comment type="caution">
    <text evidence="3">The sequence shown here is derived from an EMBL/GenBank/DDBJ whole genome shotgun (WGS) entry which is preliminary data.</text>
</comment>
<dbReference type="InterPro" id="IPR002701">
    <property type="entry name" value="CM_II_prokaryot"/>
</dbReference>
<dbReference type="PANTHER" id="PTHR38041">
    <property type="entry name" value="CHORISMATE MUTASE"/>
    <property type="match status" value="1"/>
</dbReference>
<reference evidence="4" key="1">
    <citation type="journal article" date="2019" name="Int. J. Syst. Evol. Microbiol.">
        <title>The Global Catalogue of Microorganisms (GCM) 10K type strain sequencing project: providing services to taxonomists for standard genome sequencing and annotation.</title>
        <authorList>
            <consortium name="The Broad Institute Genomics Platform"/>
            <consortium name="The Broad Institute Genome Sequencing Center for Infectious Disease"/>
            <person name="Wu L."/>
            <person name="Ma J."/>
        </authorList>
    </citation>
    <scope>NUCLEOTIDE SEQUENCE [LARGE SCALE GENOMIC DNA]</scope>
    <source>
        <strain evidence="4">JCM 17983</strain>
    </source>
</reference>
<evidence type="ECO:0000259" key="2">
    <source>
        <dbReference type="PROSITE" id="PS51168"/>
    </source>
</evidence>
<protein>
    <recommendedName>
        <fullName evidence="2">Chorismate mutase domain-containing protein</fullName>
    </recommendedName>
</protein>
<dbReference type="PANTHER" id="PTHR38041:SF1">
    <property type="entry name" value="CHORISMATE MUTASE"/>
    <property type="match status" value="1"/>
</dbReference>
<accession>A0ABP9EAJ3</accession>